<dbReference type="RefSeq" id="WP_356955638.1">
    <property type="nucleotide sequence ID" value="NZ_JBEYBD010000004.1"/>
</dbReference>
<accession>A0ABV2WNQ3</accession>
<dbReference type="EMBL" id="JBEYBF010000006">
    <property type="protein sequence ID" value="MEU1952496.1"/>
    <property type="molecule type" value="Genomic_DNA"/>
</dbReference>
<organism evidence="2 3">
    <name type="scientific">Nocardia rhamnosiphila</name>
    <dbReference type="NCBI Taxonomy" id="426716"/>
    <lineage>
        <taxon>Bacteria</taxon>
        <taxon>Bacillati</taxon>
        <taxon>Actinomycetota</taxon>
        <taxon>Actinomycetes</taxon>
        <taxon>Mycobacteriales</taxon>
        <taxon>Nocardiaceae</taxon>
        <taxon>Nocardia</taxon>
    </lineage>
</organism>
<dbReference type="GO" id="GO:0016787">
    <property type="term" value="F:hydrolase activity"/>
    <property type="evidence" value="ECO:0007669"/>
    <property type="project" value="UniProtKB-KW"/>
</dbReference>
<name>A0ABV2WNQ3_9NOCA</name>
<protein>
    <submittedName>
        <fullName evidence="2">Alpha/beta hydrolase</fullName>
    </submittedName>
</protein>
<dbReference type="PANTHER" id="PTHR43194">
    <property type="entry name" value="HYDROLASE ALPHA/BETA FOLD FAMILY"/>
    <property type="match status" value="1"/>
</dbReference>
<dbReference type="Gene3D" id="3.40.50.1820">
    <property type="entry name" value="alpha/beta hydrolase"/>
    <property type="match status" value="1"/>
</dbReference>
<dbReference type="PRINTS" id="PR00111">
    <property type="entry name" value="ABHYDROLASE"/>
</dbReference>
<dbReference type="PANTHER" id="PTHR43194:SF2">
    <property type="entry name" value="PEROXISOMAL MEMBRANE PROTEIN LPX1"/>
    <property type="match status" value="1"/>
</dbReference>
<keyword evidence="3" id="KW-1185">Reference proteome</keyword>
<dbReference type="InterPro" id="IPR000639">
    <property type="entry name" value="Epox_hydrolase-like"/>
</dbReference>
<dbReference type="InterPro" id="IPR029058">
    <property type="entry name" value="AB_hydrolase_fold"/>
</dbReference>
<dbReference type="InterPro" id="IPR050228">
    <property type="entry name" value="Carboxylesterase_BioH"/>
</dbReference>
<evidence type="ECO:0000313" key="3">
    <source>
        <dbReference type="Proteomes" id="UP001550628"/>
    </source>
</evidence>
<dbReference type="SUPFAM" id="SSF53474">
    <property type="entry name" value="alpha/beta-Hydrolases"/>
    <property type="match status" value="1"/>
</dbReference>
<dbReference type="Proteomes" id="UP001550628">
    <property type="component" value="Unassembled WGS sequence"/>
</dbReference>
<sequence length="303" mass="32587">MTSTGTVVRLRGAGVGLVAERFDPPAGEDRGTVLLLHGGGQTRHSWRRTGLRLAANGRRALILDARGHGDSDWAADGDYSLGAHARDLVAVAAGFEQPPVVVGASMGGMAGLLAQGAQPDVARALVLVDITPMAESDGVDRVTAFMREGLSGFDSLDAAAAAVAAYNPHRPRPPRPDGLRKNLRLRDGRWYWHWDPRMISHRDNGPDRAEFREQRARAAARRITVPTLLIQGRQSDVVGPEGVRDLLELIPHARHIAVDGAGHMVGGDDNDVLTEGLLAFLDEAVPLPEPRPATRYDQPHAAR</sequence>
<evidence type="ECO:0000259" key="1">
    <source>
        <dbReference type="Pfam" id="PF00561"/>
    </source>
</evidence>
<dbReference type="PRINTS" id="PR00412">
    <property type="entry name" value="EPOXHYDRLASE"/>
</dbReference>
<dbReference type="Pfam" id="PF00561">
    <property type="entry name" value="Abhydrolase_1"/>
    <property type="match status" value="1"/>
</dbReference>
<dbReference type="InterPro" id="IPR000073">
    <property type="entry name" value="AB_hydrolase_1"/>
</dbReference>
<proteinExistence type="predicted"/>
<reference evidence="2 3" key="1">
    <citation type="submission" date="2024-06" db="EMBL/GenBank/DDBJ databases">
        <title>The Natural Products Discovery Center: Release of the First 8490 Sequenced Strains for Exploring Actinobacteria Biosynthetic Diversity.</title>
        <authorList>
            <person name="Kalkreuter E."/>
            <person name="Kautsar S.A."/>
            <person name="Yang D."/>
            <person name="Bader C.D."/>
            <person name="Teijaro C.N."/>
            <person name="Fluegel L."/>
            <person name="Davis C.M."/>
            <person name="Simpson J.R."/>
            <person name="Lauterbach L."/>
            <person name="Steele A.D."/>
            <person name="Gui C."/>
            <person name="Meng S."/>
            <person name="Li G."/>
            <person name="Viehrig K."/>
            <person name="Ye F."/>
            <person name="Su P."/>
            <person name="Kiefer A.F."/>
            <person name="Nichols A."/>
            <person name="Cepeda A.J."/>
            <person name="Yan W."/>
            <person name="Fan B."/>
            <person name="Jiang Y."/>
            <person name="Adhikari A."/>
            <person name="Zheng C.-J."/>
            <person name="Schuster L."/>
            <person name="Cowan T.M."/>
            <person name="Smanski M.J."/>
            <person name="Chevrette M.G."/>
            <person name="De Carvalho L.P.S."/>
            <person name="Shen B."/>
        </authorList>
    </citation>
    <scope>NUCLEOTIDE SEQUENCE [LARGE SCALE GENOMIC DNA]</scope>
    <source>
        <strain evidence="2 3">NPDC019708</strain>
    </source>
</reference>
<comment type="caution">
    <text evidence="2">The sequence shown here is derived from an EMBL/GenBank/DDBJ whole genome shotgun (WGS) entry which is preliminary data.</text>
</comment>
<feature type="domain" description="AB hydrolase-1" evidence="1">
    <location>
        <begin position="32"/>
        <end position="265"/>
    </location>
</feature>
<gene>
    <name evidence="2" type="ORF">ABZ510_11590</name>
</gene>
<evidence type="ECO:0000313" key="2">
    <source>
        <dbReference type="EMBL" id="MEU1952496.1"/>
    </source>
</evidence>
<keyword evidence="2" id="KW-0378">Hydrolase</keyword>